<evidence type="ECO:0000313" key="3">
    <source>
        <dbReference type="Proteomes" id="UP000014559"/>
    </source>
</evidence>
<evidence type="ECO:0000313" key="2">
    <source>
        <dbReference type="EMBL" id="EPG41436.1"/>
    </source>
</evidence>
<evidence type="ECO:0000256" key="1">
    <source>
        <dbReference type="SAM" id="SignalP"/>
    </source>
</evidence>
<dbReference type="HOGENOM" id="CLU_2204375_0_0_6"/>
<dbReference type="Proteomes" id="UP000014559">
    <property type="component" value="Unassembled WGS sequence"/>
</dbReference>
<proteinExistence type="predicted"/>
<name>S3TII3_9GAMM</name>
<reference evidence="2 3" key="1">
    <citation type="submission" date="2013-06" db="EMBL/GenBank/DDBJ databases">
        <title>The Genome Sequence of Acinetobacter sp. NIPH 2036.</title>
        <authorList>
            <consortium name="The Broad Institute Genome Sequencing Platform"/>
            <consortium name="The Broad Institute Genome Sequencing Center for Infectious Disease"/>
            <person name="Cerqueira G."/>
            <person name="Feldgarden M."/>
            <person name="Courvalin P."/>
            <person name="Perichon B."/>
            <person name="Grillot-Courvalin C."/>
            <person name="Clermont D."/>
            <person name="Rocha E."/>
            <person name="Yoon E.-J."/>
            <person name="Nemec A."/>
            <person name="Young S.K."/>
            <person name="Zeng Q."/>
            <person name="Gargeya S."/>
            <person name="Fitzgerald M."/>
            <person name="Abouelleil A."/>
            <person name="Alvarado L."/>
            <person name="Berlin A.M."/>
            <person name="Chapman S.B."/>
            <person name="Dewar J."/>
            <person name="Goldberg J."/>
            <person name="Griggs A."/>
            <person name="Gujja S."/>
            <person name="Hansen M."/>
            <person name="Howarth C."/>
            <person name="Imamovic A."/>
            <person name="Larimer J."/>
            <person name="McCowan C."/>
            <person name="Murphy C."/>
            <person name="Pearson M."/>
            <person name="Priest M."/>
            <person name="Roberts A."/>
            <person name="Saif S."/>
            <person name="Shea T."/>
            <person name="Sykes S."/>
            <person name="Wortman J."/>
            <person name="Nusbaum C."/>
            <person name="Birren B."/>
        </authorList>
    </citation>
    <scope>NUCLEOTIDE SEQUENCE [LARGE SCALE GENOMIC DNA]</scope>
    <source>
        <strain evidence="2 3">NIPH 2036</strain>
    </source>
</reference>
<comment type="caution">
    <text evidence="2">The sequence shown here is derived from an EMBL/GenBank/DDBJ whole genome shotgun (WGS) entry which is preliminary data.</text>
</comment>
<dbReference type="GeneID" id="45416675"/>
<protein>
    <recommendedName>
        <fullName evidence="4">PepSY domain-containing protein</fullName>
    </recommendedName>
</protein>
<accession>S3TII3</accession>
<feature type="chain" id="PRO_5004512820" description="PepSY domain-containing protein" evidence="1">
    <location>
        <begin position="20"/>
        <end position="107"/>
    </location>
</feature>
<keyword evidence="1" id="KW-0732">Signal</keyword>
<evidence type="ECO:0008006" key="4">
    <source>
        <dbReference type="Google" id="ProtNLM"/>
    </source>
</evidence>
<feature type="signal peptide" evidence="1">
    <location>
        <begin position="1"/>
        <end position="19"/>
    </location>
</feature>
<dbReference type="RefSeq" id="WP_016651400.1">
    <property type="nucleotide sequence ID" value="NZ_BHGD02000012.1"/>
</dbReference>
<organism evidence="2 3">
    <name type="scientific">Acinetobacter colistiniresistens</name>
    <dbReference type="NCBI Taxonomy" id="280145"/>
    <lineage>
        <taxon>Bacteria</taxon>
        <taxon>Pseudomonadati</taxon>
        <taxon>Pseudomonadota</taxon>
        <taxon>Gammaproteobacteria</taxon>
        <taxon>Moraxellales</taxon>
        <taxon>Moraxellaceae</taxon>
        <taxon>Acinetobacter</taxon>
    </lineage>
</organism>
<dbReference type="PATRIC" id="fig|1217696.3.peg.295"/>
<sequence length="107" mass="11937">MKKILFLLVISSLSNVALAKVPYRATAECRFDYDDFDFCSKQNIAQYKAVLAKQSPNYDATKILFNVGSAQAIRYVVIDTETGVVFPLRDEILGFKDEEGGLNGNPH</sequence>
<dbReference type="AlphaFoldDB" id="S3TII3"/>
<dbReference type="EMBL" id="ATGK01000004">
    <property type="protein sequence ID" value="EPG41436.1"/>
    <property type="molecule type" value="Genomic_DNA"/>
</dbReference>
<gene>
    <name evidence="2" type="ORF">F907_00304</name>
</gene>